<feature type="domain" description="RIMS-binding protein 1/2/3 Fn3" evidence="2">
    <location>
        <begin position="9"/>
        <end position="110"/>
    </location>
</feature>
<dbReference type="SUPFAM" id="SSF49265">
    <property type="entry name" value="Fibronectin type III"/>
    <property type="match status" value="1"/>
</dbReference>
<dbReference type="Gene3D" id="2.60.40.10">
    <property type="entry name" value="Immunoglobulins"/>
    <property type="match status" value="1"/>
</dbReference>
<comment type="caution">
    <text evidence="3">The sequence shown here is derived from an EMBL/GenBank/DDBJ whole genome shotgun (WGS) entry which is preliminary data.</text>
</comment>
<accession>A0A1Y3ET94</accession>
<evidence type="ECO:0000259" key="2">
    <source>
        <dbReference type="Pfam" id="PF25523"/>
    </source>
</evidence>
<evidence type="ECO:0000313" key="4">
    <source>
        <dbReference type="Proteomes" id="UP000243006"/>
    </source>
</evidence>
<dbReference type="InterPro" id="IPR040325">
    <property type="entry name" value="RIMBP1/2/3"/>
</dbReference>
<keyword evidence="1" id="KW-0677">Repeat</keyword>
<dbReference type="InterPro" id="IPR057884">
    <property type="entry name" value="FN3_RIM-BP1/2/3"/>
</dbReference>
<dbReference type="PANTHER" id="PTHR14234">
    <property type="entry name" value="RIM BINDING PROTEIN-RELATED"/>
    <property type="match status" value="1"/>
</dbReference>
<dbReference type="GO" id="GO:0045202">
    <property type="term" value="C:synapse"/>
    <property type="evidence" value="ECO:0007669"/>
    <property type="project" value="GOC"/>
</dbReference>
<dbReference type="AlphaFoldDB" id="A0A1Y3ET94"/>
<dbReference type="InterPro" id="IPR013783">
    <property type="entry name" value="Ig-like_fold"/>
</dbReference>
<dbReference type="Proteomes" id="UP000243006">
    <property type="component" value="Unassembled WGS sequence"/>
</dbReference>
<sequence length="132" mass="14309">MNLKNNSVGLPDAPTNVQCEFGPQDGTLLVTWQPVTTQPKPPSRAAIAGYLVYADGKKISEVDTPTGDHVLLKWADLSDDPPLFITVKAKTREGAISADSNAVRLPKPEHKSPQTAKLIAVTVFENFIIINF</sequence>
<dbReference type="Pfam" id="PF25523">
    <property type="entry name" value="Ig_RIMBP2"/>
    <property type="match status" value="1"/>
</dbReference>
<protein>
    <submittedName>
        <fullName evidence="3">Fibronectin type III domain protein</fullName>
    </submittedName>
</protein>
<dbReference type="EMBL" id="LVZM01005976">
    <property type="protein sequence ID" value="OUC46739.1"/>
    <property type="molecule type" value="Genomic_DNA"/>
</dbReference>
<name>A0A1Y3ET94_9BILA</name>
<dbReference type="PANTHER" id="PTHR14234:SF19">
    <property type="entry name" value="RIM-BINDING PROTEIN, ISOFORM F"/>
    <property type="match status" value="1"/>
</dbReference>
<proteinExistence type="predicted"/>
<organism evidence="3 4">
    <name type="scientific">Trichinella nativa</name>
    <dbReference type="NCBI Taxonomy" id="6335"/>
    <lineage>
        <taxon>Eukaryota</taxon>
        <taxon>Metazoa</taxon>
        <taxon>Ecdysozoa</taxon>
        <taxon>Nematoda</taxon>
        <taxon>Enoplea</taxon>
        <taxon>Dorylaimia</taxon>
        <taxon>Trichinellida</taxon>
        <taxon>Trichinellidae</taxon>
        <taxon>Trichinella</taxon>
    </lineage>
</organism>
<gene>
    <name evidence="3" type="ORF">D917_07492</name>
</gene>
<dbReference type="GO" id="GO:0007274">
    <property type="term" value="P:neuromuscular synaptic transmission"/>
    <property type="evidence" value="ECO:0007669"/>
    <property type="project" value="TreeGrafter"/>
</dbReference>
<reference evidence="3 4" key="1">
    <citation type="submission" date="2015-04" db="EMBL/GenBank/DDBJ databases">
        <title>Draft genome of the roundworm Trichinella nativa.</title>
        <authorList>
            <person name="Mitreva M."/>
        </authorList>
    </citation>
    <scope>NUCLEOTIDE SEQUENCE [LARGE SCALE GENOMIC DNA]</scope>
    <source>
        <strain evidence="3 4">ISS45</strain>
    </source>
</reference>
<dbReference type="InterPro" id="IPR036116">
    <property type="entry name" value="FN3_sf"/>
</dbReference>
<evidence type="ECO:0000313" key="3">
    <source>
        <dbReference type="EMBL" id="OUC46739.1"/>
    </source>
</evidence>
<evidence type="ECO:0000256" key="1">
    <source>
        <dbReference type="ARBA" id="ARBA00022737"/>
    </source>
</evidence>